<protein>
    <recommendedName>
        <fullName evidence="12">BED-type domain-containing protein</fullName>
    </recommendedName>
</protein>
<dbReference type="InterPro" id="IPR008906">
    <property type="entry name" value="HATC_C_dom"/>
</dbReference>
<dbReference type="GO" id="GO:0003677">
    <property type="term" value="F:DNA binding"/>
    <property type="evidence" value="ECO:0007669"/>
    <property type="project" value="UniProtKB-KW"/>
</dbReference>
<dbReference type="PANTHER" id="PTHR46481">
    <property type="entry name" value="ZINC FINGER BED DOMAIN-CONTAINING PROTEIN 4"/>
    <property type="match status" value="1"/>
</dbReference>
<comment type="subunit">
    <text evidence="2">Homodimer.</text>
</comment>
<keyword evidence="7" id="KW-0238">DNA-binding</keyword>
<reference evidence="14" key="1">
    <citation type="journal article" date="2024" name="IScience">
        <title>Strigolactones Initiate the Formation of Haustorium-like Structures in Castilleja.</title>
        <authorList>
            <person name="Buerger M."/>
            <person name="Peterson D."/>
            <person name="Chory J."/>
        </authorList>
    </citation>
    <scope>NUCLEOTIDE SEQUENCE [LARGE SCALE GENOMIC DNA]</scope>
</reference>
<evidence type="ECO:0000256" key="9">
    <source>
        <dbReference type="ARBA" id="ARBA00023242"/>
    </source>
</evidence>
<evidence type="ECO:0000313" key="13">
    <source>
        <dbReference type="EMBL" id="KAL3639697.1"/>
    </source>
</evidence>
<keyword evidence="3" id="KW-0479">Metal-binding</keyword>
<dbReference type="InterPro" id="IPR012337">
    <property type="entry name" value="RNaseH-like_sf"/>
</dbReference>
<dbReference type="AlphaFoldDB" id="A0ABD3DDC4"/>
<proteinExistence type="predicted"/>
<evidence type="ECO:0000256" key="2">
    <source>
        <dbReference type="ARBA" id="ARBA00011738"/>
    </source>
</evidence>
<keyword evidence="5" id="KW-0862">Zinc</keyword>
<dbReference type="GO" id="GO:0009791">
    <property type="term" value="P:post-embryonic development"/>
    <property type="evidence" value="ECO:0007669"/>
    <property type="project" value="UniProtKB-ARBA"/>
</dbReference>
<evidence type="ECO:0000256" key="4">
    <source>
        <dbReference type="ARBA" id="ARBA00022771"/>
    </source>
</evidence>
<dbReference type="Pfam" id="PF02892">
    <property type="entry name" value="zf-BED"/>
    <property type="match status" value="1"/>
</dbReference>
<gene>
    <name evidence="13" type="ORF">CASFOL_014665</name>
</gene>
<evidence type="ECO:0000256" key="8">
    <source>
        <dbReference type="ARBA" id="ARBA00023163"/>
    </source>
</evidence>
<dbReference type="PANTHER" id="PTHR46481:SF10">
    <property type="entry name" value="ZINC FINGER BED DOMAIN-CONTAINING PROTEIN 39"/>
    <property type="match status" value="1"/>
</dbReference>
<dbReference type="Pfam" id="PF14372">
    <property type="entry name" value="hAT-like_RNase-H"/>
    <property type="match status" value="1"/>
</dbReference>
<feature type="domain" description="BED-type" evidence="12">
    <location>
        <begin position="25"/>
        <end position="85"/>
    </location>
</feature>
<comment type="caution">
    <text evidence="13">The sequence shown here is derived from an EMBL/GenBank/DDBJ whole genome shotgun (WGS) entry which is preliminary data.</text>
</comment>
<dbReference type="GO" id="GO:0008270">
    <property type="term" value="F:zinc ion binding"/>
    <property type="evidence" value="ECO:0007669"/>
    <property type="project" value="UniProtKB-KW"/>
</dbReference>
<keyword evidence="14" id="KW-1185">Reference proteome</keyword>
<dbReference type="PROSITE" id="PS50808">
    <property type="entry name" value="ZF_BED"/>
    <property type="match status" value="1"/>
</dbReference>
<evidence type="ECO:0000256" key="7">
    <source>
        <dbReference type="ARBA" id="ARBA00023125"/>
    </source>
</evidence>
<organism evidence="13 14">
    <name type="scientific">Castilleja foliolosa</name>
    <dbReference type="NCBI Taxonomy" id="1961234"/>
    <lineage>
        <taxon>Eukaryota</taxon>
        <taxon>Viridiplantae</taxon>
        <taxon>Streptophyta</taxon>
        <taxon>Embryophyta</taxon>
        <taxon>Tracheophyta</taxon>
        <taxon>Spermatophyta</taxon>
        <taxon>Magnoliopsida</taxon>
        <taxon>eudicotyledons</taxon>
        <taxon>Gunneridae</taxon>
        <taxon>Pentapetalae</taxon>
        <taxon>asterids</taxon>
        <taxon>lamiids</taxon>
        <taxon>Lamiales</taxon>
        <taxon>Orobanchaceae</taxon>
        <taxon>Pedicularideae</taxon>
        <taxon>Castillejinae</taxon>
        <taxon>Castilleja</taxon>
    </lineage>
</organism>
<keyword evidence="6" id="KW-0805">Transcription regulation</keyword>
<feature type="region of interest" description="Disordered" evidence="11">
    <location>
        <begin position="1"/>
        <end position="26"/>
    </location>
</feature>
<dbReference type="SUPFAM" id="SSF53098">
    <property type="entry name" value="Ribonuclease H-like"/>
    <property type="match status" value="1"/>
</dbReference>
<dbReference type="SUPFAM" id="SSF57667">
    <property type="entry name" value="beta-beta-alpha zinc fingers"/>
    <property type="match status" value="1"/>
</dbReference>
<feature type="region of interest" description="Disordered" evidence="11">
    <location>
        <begin position="81"/>
        <end position="108"/>
    </location>
</feature>
<dbReference type="InterPro" id="IPR025525">
    <property type="entry name" value="hAT-like_transposase_RNase-H"/>
</dbReference>
<dbReference type="InterPro" id="IPR003656">
    <property type="entry name" value="Znf_BED"/>
</dbReference>
<comment type="subcellular location">
    <subcellularLocation>
        <location evidence="1">Nucleus</location>
    </subcellularLocation>
</comment>
<sequence>MDLSTNRTMTSCSNSDIKPTSRSRRKKSMVWDHFTIETIGLNCMRATCNHCKKSFAYISGEKLAGTSHLKRHIALGICPMGRQNNEKKDQSNQLIPYPSTPRTNISANGSNLQRKRYRAANGVARVQFKANKNNNFGNMLAKMIIQHEYPIDMVEHTGFIDFARSLQPQFNITSVDLVQDQIMGIYRQDKQKLINLINGIPGRVNLTLDFLPSSQDVDHVLLMGHFTDHSWKLQKRVFSFQAVNSPDYIFSCIKDWNLEGKIFTITLDRSCYSNGNLRNIMSIKNPGILKGQLLIKGCYACLLRSLARDAISSVSQTVERVRHSVKYIKTSATNEERFNKLKQLLQVPTTKELTIDDLARWDTTYDMLMSACEVKQVFSCLDTSDPDYKSTPSMEDWRQVEILCTYLRIFHEAACKLTVFTSANFFFREASDIHLKLMHAAWSHDSLVSVLIKPLHERFSKYWEDNYLVLAAAAILDPRFRAELVESKFSCIYGKDAKNLVLSVRDNLHQLFAEYEMQNVVKMELPNNNINNNNNNNNDILLAEGDDLLNFDLDISDFMGEAQIKQELEDAYLEAPPVFHQPHHIVDDLAFQEPHVVVSELDRYLDDPVLPYMDELDVMGWWRMYGLKYPILSRLACDLLSVPFCTIVGEDVFDFRERRLDSYRSSLCPSMLEATVCAKDWIQYDSGEPRQSRISSEIITAAVKTEF</sequence>
<keyword evidence="9" id="KW-0539">Nucleus</keyword>
<evidence type="ECO:0000256" key="3">
    <source>
        <dbReference type="ARBA" id="ARBA00022723"/>
    </source>
</evidence>
<evidence type="ECO:0000259" key="12">
    <source>
        <dbReference type="PROSITE" id="PS50808"/>
    </source>
</evidence>
<dbReference type="InterPro" id="IPR036236">
    <property type="entry name" value="Znf_C2H2_sf"/>
</dbReference>
<name>A0ABD3DDC4_9LAMI</name>
<evidence type="ECO:0000256" key="6">
    <source>
        <dbReference type="ARBA" id="ARBA00023015"/>
    </source>
</evidence>
<keyword evidence="8" id="KW-0804">Transcription</keyword>
<accession>A0ABD3DDC4</accession>
<dbReference type="Proteomes" id="UP001632038">
    <property type="component" value="Unassembled WGS sequence"/>
</dbReference>
<dbReference type="GO" id="GO:0005634">
    <property type="term" value="C:nucleus"/>
    <property type="evidence" value="ECO:0007669"/>
    <property type="project" value="UniProtKB-SubCell"/>
</dbReference>
<dbReference type="EMBL" id="JAVIJP010000017">
    <property type="protein sequence ID" value="KAL3639697.1"/>
    <property type="molecule type" value="Genomic_DNA"/>
</dbReference>
<dbReference type="InterPro" id="IPR052035">
    <property type="entry name" value="ZnF_BED_domain_contain"/>
</dbReference>
<evidence type="ECO:0000256" key="11">
    <source>
        <dbReference type="SAM" id="MobiDB-lite"/>
    </source>
</evidence>
<dbReference type="Pfam" id="PF05699">
    <property type="entry name" value="Dimer_Tnp_hAT"/>
    <property type="match status" value="1"/>
</dbReference>
<evidence type="ECO:0000313" key="14">
    <source>
        <dbReference type="Proteomes" id="UP001632038"/>
    </source>
</evidence>
<feature type="compositionally biased region" description="Polar residues" evidence="11">
    <location>
        <begin position="1"/>
        <end position="20"/>
    </location>
</feature>
<dbReference type="SMART" id="SM00614">
    <property type="entry name" value="ZnF_BED"/>
    <property type="match status" value="1"/>
</dbReference>
<evidence type="ECO:0000256" key="10">
    <source>
        <dbReference type="PROSITE-ProRule" id="PRU00027"/>
    </source>
</evidence>
<evidence type="ECO:0000256" key="1">
    <source>
        <dbReference type="ARBA" id="ARBA00004123"/>
    </source>
</evidence>
<keyword evidence="4 10" id="KW-0863">Zinc-finger</keyword>
<evidence type="ECO:0000256" key="5">
    <source>
        <dbReference type="ARBA" id="ARBA00022833"/>
    </source>
</evidence>